<dbReference type="OrthoDB" id="3434269at2759"/>
<reference evidence="2" key="1">
    <citation type="journal article" date="2021" name="Nat. Commun.">
        <title>Genetic determinants of endophytism in the Arabidopsis root mycobiome.</title>
        <authorList>
            <person name="Mesny F."/>
            <person name="Miyauchi S."/>
            <person name="Thiergart T."/>
            <person name="Pickel B."/>
            <person name="Atanasova L."/>
            <person name="Karlsson M."/>
            <person name="Huettel B."/>
            <person name="Barry K.W."/>
            <person name="Haridas S."/>
            <person name="Chen C."/>
            <person name="Bauer D."/>
            <person name="Andreopoulos W."/>
            <person name="Pangilinan J."/>
            <person name="LaButti K."/>
            <person name="Riley R."/>
            <person name="Lipzen A."/>
            <person name="Clum A."/>
            <person name="Drula E."/>
            <person name="Henrissat B."/>
            <person name="Kohler A."/>
            <person name="Grigoriev I.V."/>
            <person name="Martin F.M."/>
            <person name="Hacquard S."/>
        </authorList>
    </citation>
    <scope>NUCLEOTIDE SEQUENCE</scope>
    <source>
        <strain evidence="2">MPI-CAGE-AT-0147</strain>
    </source>
</reference>
<name>A0A9P9E1I5_9HYPO</name>
<evidence type="ECO:0000313" key="2">
    <source>
        <dbReference type="EMBL" id="KAH7128939.1"/>
    </source>
</evidence>
<proteinExistence type="predicted"/>
<keyword evidence="1" id="KW-0732">Signal</keyword>
<evidence type="ECO:0000256" key="1">
    <source>
        <dbReference type="SAM" id="SignalP"/>
    </source>
</evidence>
<keyword evidence="3" id="KW-1185">Reference proteome</keyword>
<feature type="chain" id="PRO_5040496632" evidence="1">
    <location>
        <begin position="19"/>
        <end position="164"/>
    </location>
</feature>
<organism evidence="2 3">
    <name type="scientific">Dactylonectria macrodidyma</name>
    <dbReference type="NCBI Taxonomy" id="307937"/>
    <lineage>
        <taxon>Eukaryota</taxon>
        <taxon>Fungi</taxon>
        <taxon>Dikarya</taxon>
        <taxon>Ascomycota</taxon>
        <taxon>Pezizomycotina</taxon>
        <taxon>Sordariomycetes</taxon>
        <taxon>Hypocreomycetidae</taxon>
        <taxon>Hypocreales</taxon>
        <taxon>Nectriaceae</taxon>
        <taxon>Dactylonectria</taxon>
    </lineage>
</organism>
<comment type="caution">
    <text evidence="2">The sequence shown here is derived from an EMBL/GenBank/DDBJ whole genome shotgun (WGS) entry which is preliminary data.</text>
</comment>
<dbReference type="EMBL" id="JAGMUV010000018">
    <property type="protein sequence ID" value="KAH7128939.1"/>
    <property type="molecule type" value="Genomic_DNA"/>
</dbReference>
<sequence length="164" mass="18375">MKWHVAFVSLAFVAPSLALTFVEAYDRAYAYVVYDQDVIVWGHASVAPQRDIAIGRHLKNVEMVLGAVSLSRAAQLNSKTLSLLRSNVKNVIWQIVEKESAFVDNKWNEIDWNATIKKNPNMSKPSSSLFKEVTAGLRSLHRNNAAEMAARQKVMDMVHLCFGA</sequence>
<accession>A0A9P9E1I5</accession>
<dbReference type="Proteomes" id="UP000738349">
    <property type="component" value="Unassembled WGS sequence"/>
</dbReference>
<gene>
    <name evidence="2" type="ORF">EDB81DRAFT_764090</name>
</gene>
<protein>
    <submittedName>
        <fullName evidence="2">Uncharacterized protein</fullName>
    </submittedName>
</protein>
<dbReference type="AlphaFoldDB" id="A0A9P9E1I5"/>
<evidence type="ECO:0000313" key="3">
    <source>
        <dbReference type="Proteomes" id="UP000738349"/>
    </source>
</evidence>
<feature type="signal peptide" evidence="1">
    <location>
        <begin position="1"/>
        <end position="18"/>
    </location>
</feature>